<keyword evidence="2" id="KW-1185">Reference proteome</keyword>
<protein>
    <submittedName>
        <fullName evidence="1">Uncharacterized protein</fullName>
    </submittedName>
</protein>
<evidence type="ECO:0000313" key="1">
    <source>
        <dbReference type="EMBL" id="KAF0318864.1"/>
    </source>
</evidence>
<comment type="caution">
    <text evidence="1">The sequence shown here is derived from an EMBL/GenBank/DDBJ whole genome shotgun (WGS) entry which is preliminary data.</text>
</comment>
<gene>
    <name evidence="1" type="ORF">GQ607_013823</name>
</gene>
<dbReference type="OrthoDB" id="10428438at2759"/>
<accession>A0A8H3ZGI1</accession>
<dbReference type="AlphaFoldDB" id="A0A8H3ZGI1"/>
<name>A0A8H3ZGI1_9PEZI</name>
<reference evidence="1 2" key="1">
    <citation type="submission" date="2019-12" db="EMBL/GenBank/DDBJ databases">
        <title>A genome sequence resource for the geographically widespread anthracnose pathogen Colletotrichum asianum.</title>
        <authorList>
            <person name="Meng Y."/>
        </authorList>
    </citation>
    <scope>NUCLEOTIDE SEQUENCE [LARGE SCALE GENOMIC DNA]</scope>
    <source>
        <strain evidence="1 2">ICMP 18580</strain>
    </source>
</reference>
<organism evidence="1 2">
    <name type="scientific">Colletotrichum asianum</name>
    <dbReference type="NCBI Taxonomy" id="702518"/>
    <lineage>
        <taxon>Eukaryota</taxon>
        <taxon>Fungi</taxon>
        <taxon>Dikarya</taxon>
        <taxon>Ascomycota</taxon>
        <taxon>Pezizomycotina</taxon>
        <taxon>Sordariomycetes</taxon>
        <taxon>Hypocreomycetidae</taxon>
        <taxon>Glomerellales</taxon>
        <taxon>Glomerellaceae</taxon>
        <taxon>Colletotrichum</taxon>
        <taxon>Colletotrichum gloeosporioides species complex</taxon>
    </lineage>
</organism>
<sequence>MSSSSQHHKPVDIRNASIEELQDGADRIDNYLATMEPNHPDRAAILNENGMGRAAAAALLPNDAGNGSVFSNLAVSLKGHFRYPNLVEDLDDAIKYGRLVLTCFAQGSYQ</sequence>
<dbReference type="EMBL" id="WOWK01000103">
    <property type="protein sequence ID" value="KAF0318864.1"/>
    <property type="molecule type" value="Genomic_DNA"/>
</dbReference>
<evidence type="ECO:0000313" key="2">
    <source>
        <dbReference type="Proteomes" id="UP000434172"/>
    </source>
</evidence>
<proteinExistence type="predicted"/>
<dbReference type="Proteomes" id="UP000434172">
    <property type="component" value="Unassembled WGS sequence"/>
</dbReference>